<proteinExistence type="predicted"/>
<evidence type="ECO:0000313" key="2">
    <source>
        <dbReference type="Proteomes" id="UP000178912"/>
    </source>
</evidence>
<dbReference type="Proteomes" id="UP000178912">
    <property type="component" value="Unassembled WGS sequence"/>
</dbReference>
<accession>A0A1E1JV88</accession>
<keyword evidence="2" id="KW-1185">Reference proteome</keyword>
<organism evidence="1 2">
    <name type="scientific">Rhynchosporium agropyri</name>
    <dbReference type="NCBI Taxonomy" id="914238"/>
    <lineage>
        <taxon>Eukaryota</taxon>
        <taxon>Fungi</taxon>
        <taxon>Dikarya</taxon>
        <taxon>Ascomycota</taxon>
        <taxon>Pezizomycotina</taxon>
        <taxon>Leotiomycetes</taxon>
        <taxon>Helotiales</taxon>
        <taxon>Ploettnerulaceae</taxon>
        <taxon>Rhynchosporium</taxon>
    </lineage>
</organism>
<dbReference type="AlphaFoldDB" id="A0A1E1JV88"/>
<gene>
    <name evidence="1" type="ORF">RAG0_01031</name>
</gene>
<reference evidence="2" key="1">
    <citation type="submission" date="2016-03" db="EMBL/GenBank/DDBJ databases">
        <authorList>
            <person name="Guldener U."/>
        </authorList>
    </citation>
    <scope>NUCLEOTIDE SEQUENCE [LARGE SCALE GENOMIC DNA]</scope>
    <source>
        <strain evidence="2">04CH-RAC-A.6.1</strain>
    </source>
</reference>
<name>A0A1E1JV88_9HELO</name>
<evidence type="ECO:0000313" key="1">
    <source>
        <dbReference type="EMBL" id="CZS89758.1"/>
    </source>
</evidence>
<dbReference type="EMBL" id="FJUX01000003">
    <property type="protein sequence ID" value="CZS89758.1"/>
    <property type="molecule type" value="Genomic_DNA"/>
</dbReference>
<protein>
    <submittedName>
        <fullName evidence="1">Uncharacterized protein</fullName>
    </submittedName>
</protein>
<sequence length="165" mass="18638">MQYSTYEDSVQTVHLHFLLQTALCSRELCDKYDKYPSGAKTKTKSQVPTFWVVDRSGSTVQYMYLRDLGTIRIVGREQEGTFSDKVAKQGKGTIEKRKLDSGEVSPFPTNGIRNYRGRAATRKIRFDDEIVIPILWGALVSRVSVAYGMSHYFATVGHGKYGGRL</sequence>